<dbReference type="Pfam" id="PF00144">
    <property type="entry name" value="Beta-lactamase"/>
    <property type="match status" value="1"/>
</dbReference>
<dbReference type="InterPro" id="IPR001466">
    <property type="entry name" value="Beta-lactam-related"/>
</dbReference>
<accession>A0A6J6DZN0</accession>
<dbReference type="Gene3D" id="3.40.710.10">
    <property type="entry name" value="DD-peptidase/beta-lactamase superfamily"/>
    <property type="match status" value="1"/>
</dbReference>
<evidence type="ECO:0000256" key="1">
    <source>
        <dbReference type="SAM" id="MobiDB-lite"/>
    </source>
</evidence>
<evidence type="ECO:0000259" key="2">
    <source>
        <dbReference type="Pfam" id="PF00144"/>
    </source>
</evidence>
<name>A0A6J6DZN0_9ZZZZ</name>
<dbReference type="InterPro" id="IPR012338">
    <property type="entry name" value="Beta-lactam/transpept-like"/>
</dbReference>
<evidence type="ECO:0000313" key="3">
    <source>
        <dbReference type="EMBL" id="CAB4566528.1"/>
    </source>
</evidence>
<dbReference type="AlphaFoldDB" id="A0A6J6DZN0"/>
<feature type="domain" description="Beta-lactamase-related" evidence="2">
    <location>
        <begin position="127"/>
        <end position="387"/>
    </location>
</feature>
<sequence>MRRSLLSRTLVSVVALGSLASLVACSDDEPSSGGGGAVATLAPSTAPEVVPSTAAPTTAAPTTAAPTTAAPTTTVAPTTTIAAPSGGVYPGDDWATADLPADVDRAALDAAVDAAFGAPDAASRVQSIVIVQGGEITYERYHPLDGPDTVMDSFSVAKSATSAVIGLLVGDGLLDVDERAPVEQWADPADPRNAITLEHLLHMASGLEWAENYEEGSQVRQMLAAEVAWEVPASAGLEADPGTLFDYSTGTTAILVGIAIETLGGIEEFDRYVQERLLDPLGITTMEFIRDRSGRWFGGFGADATTRDFARFGLLYLNDGIWDGERILPEGWVDYSHEPSPTNEQYGAQWWMFREGAFEARGLFGQIVLVSQEHDLVVAINTTQGGDADTLLGTVYGLFTV</sequence>
<gene>
    <name evidence="3" type="ORF">UFOPK1493_02127</name>
</gene>
<proteinExistence type="predicted"/>
<feature type="compositionally biased region" description="Low complexity" evidence="1">
    <location>
        <begin position="48"/>
        <end position="84"/>
    </location>
</feature>
<feature type="region of interest" description="Disordered" evidence="1">
    <location>
        <begin position="48"/>
        <end position="87"/>
    </location>
</feature>
<dbReference type="PANTHER" id="PTHR43283">
    <property type="entry name" value="BETA-LACTAMASE-RELATED"/>
    <property type="match status" value="1"/>
</dbReference>
<dbReference type="PROSITE" id="PS51257">
    <property type="entry name" value="PROKAR_LIPOPROTEIN"/>
    <property type="match status" value="1"/>
</dbReference>
<organism evidence="3">
    <name type="scientific">freshwater metagenome</name>
    <dbReference type="NCBI Taxonomy" id="449393"/>
    <lineage>
        <taxon>unclassified sequences</taxon>
        <taxon>metagenomes</taxon>
        <taxon>ecological metagenomes</taxon>
    </lineage>
</organism>
<reference evidence="3" key="1">
    <citation type="submission" date="2020-05" db="EMBL/GenBank/DDBJ databases">
        <authorList>
            <person name="Chiriac C."/>
            <person name="Salcher M."/>
            <person name="Ghai R."/>
            <person name="Kavagutti S V."/>
        </authorList>
    </citation>
    <scope>NUCLEOTIDE SEQUENCE</scope>
</reference>
<dbReference type="SUPFAM" id="SSF56601">
    <property type="entry name" value="beta-lactamase/transpeptidase-like"/>
    <property type="match status" value="1"/>
</dbReference>
<dbReference type="EMBL" id="CAEZSR010000078">
    <property type="protein sequence ID" value="CAB4566528.1"/>
    <property type="molecule type" value="Genomic_DNA"/>
</dbReference>
<dbReference type="InterPro" id="IPR050789">
    <property type="entry name" value="Diverse_Enzym_Activities"/>
</dbReference>
<protein>
    <submittedName>
        <fullName evidence="3">Unannotated protein</fullName>
    </submittedName>
</protein>
<dbReference type="PANTHER" id="PTHR43283:SF7">
    <property type="entry name" value="BETA-LACTAMASE-RELATED DOMAIN-CONTAINING PROTEIN"/>
    <property type="match status" value="1"/>
</dbReference>